<evidence type="ECO:0000256" key="1">
    <source>
        <dbReference type="SAM" id="MobiDB-lite"/>
    </source>
</evidence>
<feature type="region of interest" description="Disordered" evidence="1">
    <location>
        <begin position="37"/>
        <end position="85"/>
    </location>
</feature>
<evidence type="ECO:0000313" key="2">
    <source>
        <dbReference type="EMBL" id="KKF26225.1"/>
    </source>
</evidence>
<sequence>MKAHGNAKYTSKTIQNEMLEFLAEMVQQDIIRTGADGAAVMSGKHSHKDDEYSEQENNDEEDVGEEDDEEEEEKDGFQTLKYKNNRKTTNTGLRLALIVS</sequence>
<gene>
    <name evidence="2" type="ORF">EH28_00546</name>
</gene>
<proteinExistence type="predicted"/>
<dbReference type="EMBL" id="KQ041466">
    <property type="protein sequence ID" value="KKF26225.1"/>
    <property type="molecule type" value="Genomic_DNA"/>
</dbReference>
<feature type="compositionally biased region" description="Acidic residues" evidence="1">
    <location>
        <begin position="51"/>
        <end position="74"/>
    </location>
</feature>
<protein>
    <submittedName>
        <fullName evidence="2">Uncharacterized protein</fullName>
    </submittedName>
</protein>
<organism evidence="2">
    <name type="scientific">Larimichthys crocea</name>
    <name type="common">Large yellow croaker</name>
    <name type="synonym">Pseudosciaena crocea</name>
    <dbReference type="NCBI Taxonomy" id="215358"/>
    <lineage>
        <taxon>Eukaryota</taxon>
        <taxon>Metazoa</taxon>
        <taxon>Chordata</taxon>
        <taxon>Craniata</taxon>
        <taxon>Vertebrata</taxon>
        <taxon>Euteleostomi</taxon>
        <taxon>Actinopterygii</taxon>
        <taxon>Neopterygii</taxon>
        <taxon>Teleostei</taxon>
        <taxon>Neoteleostei</taxon>
        <taxon>Acanthomorphata</taxon>
        <taxon>Eupercaria</taxon>
        <taxon>Sciaenidae</taxon>
        <taxon>Larimichthys</taxon>
    </lineage>
</organism>
<name>A0A0F8AM26_LARCR</name>
<accession>A0A0F8AM26</accession>
<reference evidence="2" key="1">
    <citation type="journal article" date="2015" name="PLoS Genet.">
        <title>Genome Sequencing of the Perciform Fish Larimichthys crocea Provides Insights into Molecular and Genetic Mechanisms of Stress Adaptation.</title>
        <authorList>
            <person name="Ao J."/>
            <person name="Mu Y."/>
            <person name="Xiang L.X."/>
            <person name="Fan D."/>
            <person name="Feng M."/>
            <person name="Zhang S."/>
            <person name="Shi Q."/>
            <person name="Zhu L.Y."/>
            <person name="Li T."/>
            <person name="Ding Y."/>
            <person name="Nie L."/>
            <person name="Li Q."/>
            <person name="Dong W.R."/>
            <person name="Jiang L."/>
            <person name="Sun B."/>
            <person name="Zhang X."/>
            <person name="Li M."/>
            <person name="Zhang H.Q."/>
            <person name="Xie S."/>
            <person name="Zhu Y."/>
            <person name="Jiang X."/>
            <person name="Wang X."/>
            <person name="Mu P."/>
            <person name="Chen W."/>
            <person name="Yue Z."/>
            <person name="Wang Z."/>
            <person name="Wang J."/>
            <person name="Shao J.Z."/>
            <person name="Chen X."/>
        </authorList>
    </citation>
    <scope>NUCLEOTIDE SEQUENCE [LARGE SCALE GENOMIC DNA]</scope>
    <source>
        <strain evidence="2">SSNF</strain>
        <tissue evidence="2">Blood</tissue>
    </source>
</reference>
<dbReference type="AlphaFoldDB" id="A0A0F8AM26"/>